<proteinExistence type="predicted"/>
<keyword evidence="2" id="KW-1185">Reference proteome</keyword>
<evidence type="ECO:0000313" key="1">
    <source>
        <dbReference type="EMBL" id="KAK7022581.1"/>
    </source>
</evidence>
<evidence type="ECO:0000313" key="2">
    <source>
        <dbReference type="Proteomes" id="UP001362999"/>
    </source>
</evidence>
<protein>
    <submittedName>
        <fullName evidence="1">Uncharacterized protein</fullName>
    </submittedName>
</protein>
<name>A0AAW0BBN0_9AGAR</name>
<gene>
    <name evidence="1" type="ORF">R3P38DRAFT_3357478</name>
</gene>
<organism evidence="1 2">
    <name type="scientific">Favolaschia claudopus</name>
    <dbReference type="NCBI Taxonomy" id="2862362"/>
    <lineage>
        <taxon>Eukaryota</taxon>
        <taxon>Fungi</taxon>
        <taxon>Dikarya</taxon>
        <taxon>Basidiomycota</taxon>
        <taxon>Agaricomycotina</taxon>
        <taxon>Agaricomycetes</taxon>
        <taxon>Agaricomycetidae</taxon>
        <taxon>Agaricales</taxon>
        <taxon>Marasmiineae</taxon>
        <taxon>Mycenaceae</taxon>
        <taxon>Favolaschia</taxon>
    </lineage>
</organism>
<dbReference type="Proteomes" id="UP001362999">
    <property type="component" value="Unassembled WGS sequence"/>
</dbReference>
<dbReference type="EMBL" id="JAWWNJ010000037">
    <property type="protein sequence ID" value="KAK7022581.1"/>
    <property type="molecule type" value="Genomic_DNA"/>
</dbReference>
<reference evidence="1 2" key="1">
    <citation type="journal article" date="2024" name="J Genomics">
        <title>Draft genome sequencing and assembly of Favolaschia claudopus CIRM-BRFM 2984 isolated from oak limbs.</title>
        <authorList>
            <person name="Navarro D."/>
            <person name="Drula E."/>
            <person name="Chaduli D."/>
            <person name="Cazenave R."/>
            <person name="Ahrendt S."/>
            <person name="Wang J."/>
            <person name="Lipzen A."/>
            <person name="Daum C."/>
            <person name="Barry K."/>
            <person name="Grigoriev I.V."/>
            <person name="Favel A."/>
            <person name="Rosso M.N."/>
            <person name="Martin F."/>
        </authorList>
    </citation>
    <scope>NUCLEOTIDE SEQUENCE [LARGE SCALE GENOMIC DNA]</scope>
    <source>
        <strain evidence="1 2">CIRM-BRFM 2984</strain>
    </source>
</reference>
<accession>A0AAW0BBN0</accession>
<dbReference type="AlphaFoldDB" id="A0AAW0BBN0"/>
<comment type="caution">
    <text evidence="1">The sequence shown here is derived from an EMBL/GenBank/DDBJ whole genome shotgun (WGS) entry which is preliminary data.</text>
</comment>
<sequence length="250" mass="27916">MQETEYITHRRGAQTRRLAWCVQLCLFWSSLVCASLNDMLLRVPKRPELSNISISLSQISMVYGHRLGAISGATPSRYTCSNDCALPLLALNPRLPGSGVSEPCAVLSKNQSRHIYRCTRPGKQDLTLSQTVFSGLRPCSPRLEDMQTLGEFCLPSIPYKRTTSKPPVPQPTSSPQSPLLFPNYLPKSNKMCTNWIWACYVYRLCKHSAEGPFTPRSCGRHCAPPQLMRGKGKLPIVQVDGKCANCARFR</sequence>